<evidence type="ECO:0008006" key="6">
    <source>
        <dbReference type="Google" id="ProtNLM"/>
    </source>
</evidence>
<keyword evidence="1" id="KW-0812">Transmembrane</keyword>
<keyword evidence="1" id="KW-0472">Membrane</keyword>
<protein>
    <recommendedName>
        <fullName evidence="6">SGNH hydrolase-type esterase domain-containing protein</fullName>
    </recommendedName>
</protein>
<name>A0AAN4UCK8_9ENTE</name>
<feature type="transmembrane region" description="Helical" evidence="1">
    <location>
        <begin position="82"/>
        <end position="104"/>
    </location>
</feature>
<gene>
    <name evidence="2" type="ORF">TK11N_18340</name>
    <name evidence="3" type="ORF">TK2N_18030</name>
</gene>
<proteinExistence type="predicted"/>
<dbReference type="EMBL" id="BKBQ01000029">
    <property type="protein sequence ID" value="GEQ54959.1"/>
    <property type="molecule type" value="Genomic_DNA"/>
</dbReference>
<accession>A0AAN4UCK8</accession>
<dbReference type="RefSeq" id="WP_124007060.1">
    <property type="nucleotide sequence ID" value="NZ_BJYN01000095.1"/>
</dbReference>
<reference evidence="3" key="2">
    <citation type="journal article" date="2020" name="Int. Dairy J.">
        <title>Lactic acid bacterial diversity in Brie cheese focusing on salt concentration and pH of isolation medium and characterisation of halophilic and alkaliphilic lactic acid bacterial isolates.</title>
        <authorList>
            <person name="Unno R."/>
            <person name="Matsutani M."/>
            <person name="Suzuki T."/>
            <person name="Kodama K."/>
            <person name="Matsushita H."/>
            <person name="Yamasato K."/>
            <person name="Koizumi Y."/>
            <person name="Ishikawa M."/>
        </authorList>
    </citation>
    <scope>NUCLEOTIDE SEQUENCE</scope>
    <source>
        <strain evidence="3">7C1</strain>
        <strain evidence="2">8C4</strain>
    </source>
</reference>
<organism evidence="3 4">
    <name type="scientific">Tetragenococcus koreensis</name>
    <dbReference type="NCBI Taxonomy" id="290335"/>
    <lineage>
        <taxon>Bacteria</taxon>
        <taxon>Bacillati</taxon>
        <taxon>Bacillota</taxon>
        <taxon>Bacilli</taxon>
        <taxon>Lactobacillales</taxon>
        <taxon>Enterococcaceae</taxon>
        <taxon>Tetragenococcus</taxon>
    </lineage>
</organism>
<evidence type="ECO:0000313" key="3">
    <source>
        <dbReference type="EMBL" id="GEQ54959.1"/>
    </source>
</evidence>
<feature type="transmembrane region" description="Helical" evidence="1">
    <location>
        <begin position="12"/>
        <end position="31"/>
    </location>
</feature>
<dbReference type="AlphaFoldDB" id="A0AAN4UCK8"/>
<dbReference type="EMBL" id="BKBO01000030">
    <property type="protein sequence ID" value="GEQ49982.1"/>
    <property type="molecule type" value="Genomic_DNA"/>
</dbReference>
<dbReference type="Proteomes" id="UP000886597">
    <property type="component" value="Unassembled WGS sequence"/>
</dbReference>
<evidence type="ECO:0000313" key="2">
    <source>
        <dbReference type="EMBL" id="GEQ49982.1"/>
    </source>
</evidence>
<evidence type="ECO:0000313" key="5">
    <source>
        <dbReference type="Proteomes" id="UP000886607"/>
    </source>
</evidence>
<evidence type="ECO:0000256" key="1">
    <source>
        <dbReference type="SAM" id="Phobius"/>
    </source>
</evidence>
<keyword evidence="1" id="KW-1133">Transmembrane helix</keyword>
<sequence length="113" mass="12898">MRELLRKNWLKIVVVFVLVLLVLIFVGLPYFNSAAGPDNDNEEVNADDTRIAAIGDSITYDLYVAASEDDFYPQQLDDLLGMAMWFIISACQTMLHNLLVIFLMKQQRSIKKV</sequence>
<dbReference type="GeneID" id="69986690"/>
<dbReference type="Proteomes" id="UP000886607">
    <property type="component" value="Unassembled WGS sequence"/>
</dbReference>
<keyword evidence="5" id="KW-1185">Reference proteome</keyword>
<evidence type="ECO:0000313" key="4">
    <source>
        <dbReference type="Proteomes" id="UP000886597"/>
    </source>
</evidence>
<comment type="caution">
    <text evidence="3">The sequence shown here is derived from an EMBL/GenBank/DDBJ whole genome shotgun (WGS) entry which is preliminary data.</text>
</comment>
<reference evidence="3" key="1">
    <citation type="submission" date="2019-08" db="EMBL/GenBank/DDBJ databases">
        <authorList>
            <person name="Ishikawa M."/>
            <person name="Suzuki T."/>
            <person name="Matsutani M."/>
        </authorList>
    </citation>
    <scope>NUCLEOTIDE SEQUENCE</scope>
    <source>
        <strain evidence="3">7C1</strain>
        <strain evidence="2">8C4</strain>
    </source>
</reference>